<dbReference type="Proteomes" id="UP000887579">
    <property type="component" value="Unplaced"/>
</dbReference>
<evidence type="ECO:0000313" key="2">
    <source>
        <dbReference type="WBParaSite" id="ES5_v2.g21478.t1"/>
    </source>
</evidence>
<reference evidence="2" key="1">
    <citation type="submission" date="2022-11" db="UniProtKB">
        <authorList>
            <consortium name="WormBaseParasite"/>
        </authorList>
    </citation>
    <scope>IDENTIFICATION</scope>
</reference>
<organism evidence="1 2">
    <name type="scientific">Panagrolaimus sp. ES5</name>
    <dbReference type="NCBI Taxonomy" id="591445"/>
    <lineage>
        <taxon>Eukaryota</taxon>
        <taxon>Metazoa</taxon>
        <taxon>Ecdysozoa</taxon>
        <taxon>Nematoda</taxon>
        <taxon>Chromadorea</taxon>
        <taxon>Rhabditida</taxon>
        <taxon>Tylenchina</taxon>
        <taxon>Panagrolaimomorpha</taxon>
        <taxon>Panagrolaimoidea</taxon>
        <taxon>Panagrolaimidae</taxon>
        <taxon>Panagrolaimus</taxon>
    </lineage>
</organism>
<proteinExistence type="predicted"/>
<evidence type="ECO:0000313" key="1">
    <source>
        <dbReference type="Proteomes" id="UP000887579"/>
    </source>
</evidence>
<accession>A0AC34FVR5</accession>
<sequence>MIGRGHLFKLAVVRDSVTPDIGQPRSPVPQQLGQADDSLTGPPVPGQSKPDAAKPSQRRAIKAKRPAVVATPAVSSTHNDDNIRLQILLQFRLVLWRPLQMRQLVIILDSGILGLHLPEPSVKLAVDLLILMNVVFHHVVLIIASMRWSKQ</sequence>
<dbReference type="WBParaSite" id="ES5_v2.g21478.t1">
    <property type="protein sequence ID" value="ES5_v2.g21478.t1"/>
    <property type="gene ID" value="ES5_v2.g21478"/>
</dbReference>
<protein>
    <submittedName>
        <fullName evidence="2">Uncharacterized protein</fullName>
    </submittedName>
</protein>
<name>A0AC34FVR5_9BILA</name>